<keyword evidence="2 5" id="KW-0813">Transport</keyword>
<comment type="caution">
    <text evidence="8">The sequence shown here is derived from an EMBL/GenBank/DDBJ whole genome shotgun (WGS) entry which is preliminary data.</text>
</comment>
<reference evidence="8" key="1">
    <citation type="submission" date="2021-06" db="EMBL/GenBank/DDBJ databases">
        <authorList>
            <person name="Kallberg Y."/>
            <person name="Tangrot J."/>
            <person name="Rosling A."/>
        </authorList>
    </citation>
    <scope>NUCLEOTIDE SEQUENCE</scope>
    <source>
        <strain evidence="8">IN212</strain>
    </source>
</reference>
<proteinExistence type="inferred from homology"/>
<dbReference type="GO" id="GO:0061608">
    <property type="term" value="F:nuclear import signal receptor activity"/>
    <property type="evidence" value="ECO:0007669"/>
    <property type="project" value="InterPro"/>
</dbReference>
<dbReference type="Pfam" id="PF00514">
    <property type="entry name" value="Arm"/>
    <property type="match status" value="6"/>
</dbReference>
<dbReference type="InterPro" id="IPR016024">
    <property type="entry name" value="ARM-type_fold"/>
</dbReference>
<evidence type="ECO:0000259" key="7">
    <source>
        <dbReference type="PROSITE" id="PS51214"/>
    </source>
</evidence>
<evidence type="ECO:0000256" key="3">
    <source>
        <dbReference type="ARBA" id="ARBA00022737"/>
    </source>
</evidence>
<keyword evidence="9" id="KW-1185">Reference proteome</keyword>
<evidence type="ECO:0000256" key="1">
    <source>
        <dbReference type="ARBA" id="ARBA00010394"/>
    </source>
</evidence>
<dbReference type="InterPro" id="IPR011989">
    <property type="entry name" value="ARM-like"/>
</dbReference>
<dbReference type="AlphaFoldDB" id="A0A9N9C3T9"/>
<dbReference type="Proteomes" id="UP000789396">
    <property type="component" value="Unassembled WGS sequence"/>
</dbReference>
<evidence type="ECO:0000256" key="2">
    <source>
        <dbReference type="ARBA" id="ARBA00022448"/>
    </source>
</evidence>
<dbReference type="InterPro" id="IPR002652">
    <property type="entry name" value="Importin-a_IBB"/>
</dbReference>
<evidence type="ECO:0000256" key="4">
    <source>
        <dbReference type="ARBA" id="ARBA00022927"/>
    </source>
</evidence>
<keyword evidence="4 5" id="KW-0653">Protein transport</keyword>
<protein>
    <recommendedName>
        <fullName evidence="5">Importin subunit alpha</fullName>
    </recommendedName>
</protein>
<organism evidence="8 9">
    <name type="scientific">Racocetra fulgida</name>
    <dbReference type="NCBI Taxonomy" id="60492"/>
    <lineage>
        <taxon>Eukaryota</taxon>
        <taxon>Fungi</taxon>
        <taxon>Fungi incertae sedis</taxon>
        <taxon>Mucoromycota</taxon>
        <taxon>Glomeromycotina</taxon>
        <taxon>Glomeromycetes</taxon>
        <taxon>Diversisporales</taxon>
        <taxon>Gigasporaceae</taxon>
        <taxon>Racocetra</taxon>
    </lineage>
</organism>
<dbReference type="OrthoDB" id="29145at2759"/>
<sequence>MNKKQEKKRIFKNQYELKTDELFQIRQKLQIEIRRQGREKLLASRRNYQKDPSPYNNDFKNDFYSSISRVPWCGNIKKLGGICTPNTSSVTDLGELGSYNTSSIPQQFYELIDGLNSNCIEIQLISLSKFRKLLSRESIIPIQKIIEHCVIPIFVQFLSSKNVDLRYEAAWILSNISAGSTEQIKAVIDAGALPIFTELLSDATDMRLQDHILWALGNIAIDSPQFRQLVLREGNLGALCQHILNVNVQPCSVLRTMSWTLSSICRDHITDSDWPQISSTFPVLAQLINFKDDEILYNVCWALSYLSDNNHIEDVINLGVSPHLVNLMVHDNTEIQAVALHCVRNIVSGNDSQRQAIIDCGILTVLKSLLVSTKSSIRKDACFILSHIAAGNIDQIEHIIHVGLISLAINLMANSDFQTQRETCYVVYNAIRRCYNRPELTICIVRQGCIQPLVNMLNYMDNDIICVVLRTIGAILRLGETLAEENNCKNQCTLLIEETGGIERINELQNHENDEIRLLAYNIIDKYFAEEDEGYESELNQSFDLSEQNRFFNKQFNYQSNYSIDSIEIIGVKI</sequence>
<dbReference type="InterPro" id="IPR024931">
    <property type="entry name" value="Importin_alpha"/>
</dbReference>
<dbReference type="SMART" id="SM00185">
    <property type="entry name" value="ARM"/>
    <property type="match status" value="7"/>
</dbReference>
<evidence type="ECO:0000256" key="6">
    <source>
        <dbReference type="PROSITE-ProRule" id="PRU00259"/>
    </source>
</evidence>
<evidence type="ECO:0000313" key="9">
    <source>
        <dbReference type="Proteomes" id="UP000789396"/>
    </source>
</evidence>
<dbReference type="Pfam" id="PF01749">
    <property type="entry name" value="IBB"/>
    <property type="match status" value="1"/>
</dbReference>
<dbReference type="PROSITE" id="PS51214">
    <property type="entry name" value="IBB"/>
    <property type="match status" value="1"/>
</dbReference>
<dbReference type="GO" id="GO:0005737">
    <property type="term" value="C:cytoplasm"/>
    <property type="evidence" value="ECO:0007669"/>
    <property type="project" value="InterPro"/>
</dbReference>
<gene>
    <name evidence="8" type="ORF">RFULGI_LOCUS6115</name>
</gene>
<dbReference type="GO" id="GO:0006606">
    <property type="term" value="P:protein import into nucleus"/>
    <property type="evidence" value="ECO:0007669"/>
    <property type="project" value="InterPro"/>
</dbReference>
<evidence type="ECO:0000256" key="5">
    <source>
        <dbReference type="PIRNR" id="PIRNR005673"/>
    </source>
</evidence>
<dbReference type="Gene3D" id="1.25.10.10">
    <property type="entry name" value="Leucine-rich Repeat Variant"/>
    <property type="match status" value="1"/>
</dbReference>
<dbReference type="InterPro" id="IPR000225">
    <property type="entry name" value="Armadillo"/>
</dbReference>
<feature type="repeat" description="ARM" evidence="6">
    <location>
        <begin position="319"/>
        <end position="361"/>
    </location>
</feature>
<feature type="domain" description="IBB" evidence="7">
    <location>
        <begin position="1"/>
        <end position="55"/>
    </location>
</feature>
<keyword evidence="3" id="KW-0677">Repeat</keyword>
<name>A0A9N9C3T9_9GLOM</name>
<dbReference type="SUPFAM" id="SSF48371">
    <property type="entry name" value="ARM repeat"/>
    <property type="match status" value="1"/>
</dbReference>
<dbReference type="EMBL" id="CAJVPZ010007548">
    <property type="protein sequence ID" value="CAG8587851.1"/>
    <property type="molecule type" value="Genomic_DNA"/>
</dbReference>
<dbReference type="InterPro" id="IPR032413">
    <property type="entry name" value="Arm_3"/>
</dbReference>
<dbReference type="PIRSF" id="PIRSF005673">
    <property type="entry name" value="Importin_alpha"/>
    <property type="match status" value="1"/>
</dbReference>
<feature type="repeat" description="ARM" evidence="6">
    <location>
        <begin position="149"/>
        <end position="191"/>
    </location>
</feature>
<accession>A0A9N9C3T9</accession>
<dbReference type="Pfam" id="PF16186">
    <property type="entry name" value="Arm_3"/>
    <property type="match status" value="1"/>
</dbReference>
<dbReference type="PROSITE" id="PS50176">
    <property type="entry name" value="ARM_REPEAT"/>
    <property type="match status" value="2"/>
</dbReference>
<comment type="similarity">
    <text evidence="1 5">Belongs to the importin alpha family.</text>
</comment>
<dbReference type="PANTHER" id="PTHR23316">
    <property type="entry name" value="IMPORTIN ALPHA"/>
    <property type="match status" value="1"/>
</dbReference>
<evidence type="ECO:0000313" key="8">
    <source>
        <dbReference type="EMBL" id="CAG8587851.1"/>
    </source>
</evidence>